<dbReference type="PROSITE" id="PS51747">
    <property type="entry name" value="CYT_DCMP_DEAMINASES_2"/>
    <property type="match status" value="1"/>
</dbReference>
<evidence type="ECO:0000313" key="4">
    <source>
        <dbReference type="EMBL" id="CAE1294317.1"/>
    </source>
</evidence>
<dbReference type="PANTHER" id="PTHR11079:SF156">
    <property type="entry name" value="INACTIVE TRNA-SPECIFIC ADENOSINE DEAMINASE-LIKE PROTEIN 3-RELATED"/>
    <property type="match status" value="1"/>
</dbReference>
<protein>
    <submittedName>
        <fullName evidence="4">TAD3</fullName>
    </submittedName>
</protein>
<dbReference type="Proteomes" id="UP000597762">
    <property type="component" value="Unassembled WGS sequence"/>
</dbReference>
<dbReference type="GO" id="GO:0005737">
    <property type="term" value="C:cytoplasm"/>
    <property type="evidence" value="ECO:0007669"/>
    <property type="project" value="TreeGrafter"/>
</dbReference>
<evidence type="ECO:0000313" key="5">
    <source>
        <dbReference type="Proteomes" id="UP000597762"/>
    </source>
</evidence>
<proteinExistence type="inferred from homology"/>
<evidence type="ECO:0000256" key="2">
    <source>
        <dbReference type="ARBA" id="ARBA00038160"/>
    </source>
</evidence>
<dbReference type="EMBL" id="CAHIKZ030002944">
    <property type="protein sequence ID" value="CAE1294317.1"/>
    <property type="molecule type" value="Genomic_DNA"/>
</dbReference>
<sequence>MPIEAVLDDIYYEPVKFMDAVSCPISDKKQTMKIISKLQSVYPVKGFEHLKRVKSCKSQGSGLHIIICLKDQLSEEFLKKRLTLEVPASAPLTRKQFNEASLCWPVNFHEDKKITRLLSAHVFTPNEEEIINKNMAKAIEMAKIGQKMAECPVGAVVIDPTKDLVIAAAHDLRFQSGHPLKHAVMACVDLVAHSQGGGVWNCPDTLMYTSTESQISSEGNKMGPYLCTTYDLYVTHEPCVMCAMALVHSRVKRVFYSVPEKDGALGSNYKLHVQKHLNHHYEVYRGIMSKECEMLLTTDCKSEAIT</sequence>
<dbReference type="InterPro" id="IPR016193">
    <property type="entry name" value="Cytidine_deaminase-like"/>
</dbReference>
<keyword evidence="1" id="KW-0819">tRNA processing</keyword>
<reference evidence="4" key="1">
    <citation type="submission" date="2021-01" db="EMBL/GenBank/DDBJ databases">
        <authorList>
            <person name="Li R."/>
            <person name="Bekaert M."/>
        </authorList>
    </citation>
    <scope>NUCLEOTIDE SEQUENCE</scope>
    <source>
        <strain evidence="4">Farmed</strain>
    </source>
</reference>
<feature type="domain" description="CMP/dCMP-type deaminase" evidence="3">
    <location>
        <begin position="129"/>
        <end position="284"/>
    </location>
</feature>
<dbReference type="InterPro" id="IPR002125">
    <property type="entry name" value="CMP_dCMP_dom"/>
</dbReference>
<dbReference type="Pfam" id="PF00383">
    <property type="entry name" value="dCMP_cyt_deam_1"/>
    <property type="match status" value="1"/>
</dbReference>
<comment type="similarity">
    <text evidence="2">Belongs to the cytidine and deoxycytidylate deaminase family. ADAT3 subfamily.</text>
</comment>
<dbReference type="CDD" id="cd01285">
    <property type="entry name" value="nucleoside_deaminase"/>
    <property type="match status" value="1"/>
</dbReference>
<evidence type="ECO:0000256" key="1">
    <source>
        <dbReference type="ARBA" id="ARBA00022694"/>
    </source>
</evidence>
<dbReference type="GO" id="GO:0008033">
    <property type="term" value="P:tRNA processing"/>
    <property type="evidence" value="ECO:0007669"/>
    <property type="project" value="UniProtKB-KW"/>
</dbReference>
<comment type="caution">
    <text evidence="4">The sequence shown here is derived from an EMBL/GenBank/DDBJ whole genome shotgun (WGS) entry which is preliminary data.</text>
</comment>
<dbReference type="AlphaFoldDB" id="A0A812D6H4"/>
<gene>
    <name evidence="4" type="ORF">SPHA_50318</name>
</gene>
<dbReference type="Gene3D" id="3.40.140.10">
    <property type="entry name" value="Cytidine Deaminase, domain 2"/>
    <property type="match status" value="1"/>
</dbReference>
<dbReference type="SUPFAM" id="SSF53927">
    <property type="entry name" value="Cytidine deaminase-like"/>
    <property type="match status" value="1"/>
</dbReference>
<accession>A0A812D6H4</accession>
<dbReference type="PANTHER" id="PTHR11079">
    <property type="entry name" value="CYTOSINE DEAMINASE FAMILY MEMBER"/>
    <property type="match status" value="1"/>
</dbReference>
<dbReference type="GO" id="GO:0052717">
    <property type="term" value="F:tRNA-specific adenosine-34 deaminase activity"/>
    <property type="evidence" value="ECO:0007669"/>
    <property type="project" value="TreeGrafter"/>
</dbReference>
<name>A0A812D6H4_ACAPH</name>
<dbReference type="OrthoDB" id="3180714at2759"/>
<dbReference type="GO" id="GO:0005634">
    <property type="term" value="C:nucleus"/>
    <property type="evidence" value="ECO:0007669"/>
    <property type="project" value="TreeGrafter"/>
</dbReference>
<organism evidence="4 5">
    <name type="scientific">Acanthosepion pharaonis</name>
    <name type="common">Pharaoh cuttlefish</name>
    <name type="synonym">Sepia pharaonis</name>
    <dbReference type="NCBI Taxonomy" id="158019"/>
    <lineage>
        <taxon>Eukaryota</taxon>
        <taxon>Metazoa</taxon>
        <taxon>Spiralia</taxon>
        <taxon>Lophotrochozoa</taxon>
        <taxon>Mollusca</taxon>
        <taxon>Cephalopoda</taxon>
        <taxon>Coleoidea</taxon>
        <taxon>Decapodiformes</taxon>
        <taxon>Sepiida</taxon>
        <taxon>Sepiina</taxon>
        <taxon>Sepiidae</taxon>
        <taxon>Acanthosepion</taxon>
    </lineage>
</organism>
<keyword evidence="5" id="KW-1185">Reference proteome</keyword>
<evidence type="ECO:0000259" key="3">
    <source>
        <dbReference type="PROSITE" id="PS51747"/>
    </source>
</evidence>